<dbReference type="Proteomes" id="UP000248857">
    <property type="component" value="Unassembled WGS sequence"/>
</dbReference>
<dbReference type="GO" id="GO:0034440">
    <property type="term" value="P:lipid oxidation"/>
    <property type="evidence" value="ECO:0007669"/>
    <property type="project" value="InterPro"/>
</dbReference>
<dbReference type="EMBL" id="PQWO01000045">
    <property type="protein sequence ID" value="PZD70290.1"/>
    <property type="molecule type" value="Genomic_DNA"/>
</dbReference>
<gene>
    <name evidence="4" type="primary">loxA_2</name>
    <name evidence="4" type="ORF">C1752_14377</name>
</gene>
<proteinExistence type="predicted"/>
<keyword evidence="2 4" id="KW-0560">Oxidoreductase</keyword>
<accession>A0A2W1J6W6</accession>
<reference evidence="4 5" key="1">
    <citation type="journal article" date="2018" name="Sci. Rep.">
        <title>A novel species of the marine cyanobacterium Acaryochloris with a unique pigment content and lifestyle.</title>
        <authorList>
            <person name="Partensky F."/>
            <person name="Six C."/>
            <person name="Ratin M."/>
            <person name="Garczarek L."/>
            <person name="Vaulot D."/>
            <person name="Probert I."/>
            <person name="Calteau A."/>
            <person name="Gourvil P."/>
            <person name="Marie D."/>
            <person name="Grebert T."/>
            <person name="Bouchier C."/>
            <person name="Le Panse S."/>
            <person name="Gachenot M."/>
            <person name="Rodriguez F."/>
            <person name="Garrido J.L."/>
        </authorList>
    </citation>
    <scope>NUCLEOTIDE SEQUENCE [LARGE SCALE GENOMIC DNA]</scope>
    <source>
        <strain evidence="4 5">RCC1774</strain>
    </source>
</reference>
<name>A0A2W1J6W6_9CYAN</name>
<dbReference type="SUPFAM" id="SSF48484">
    <property type="entry name" value="Lipoxigenase"/>
    <property type="match status" value="1"/>
</dbReference>
<dbReference type="PROSITE" id="PS51393">
    <property type="entry name" value="LIPOXYGENASE_3"/>
    <property type="match status" value="1"/>
</dbReference>
<keyword evidence="5" id="KW-1185">Reference proteome</keyword>
<dbReference type="GO" id="GO:0046872">
    <property type="term" value="F:metal ion binding"/>
    <property type="evidence" value="ECO:0007669"/>
    <property type="project" value="UniProtKB-KW"/>
</dbReference>
<evidence type="ECO:0000256" key="2">
    <source>
        <dbReference type="ARBA" id="ARBA00023002"/>
    </source>
</evidence>
<dbReference type="PRINTS" id="PR00087">
    <property type="entry name" value="LIPOXYGENASE"/>
</dbReference>
<dbReference type="InterPro" id="IPR013819">
    <property type="entry name" value="LipOase_C"/>
</dbReference>
<evidence type="ECO:0000256" key="1">
    <source>
        <dbReference type="ARBA" id="ARBA00022723"/>
    </source>
</evidence>
<protein>
    <submittedName>
        <fullName evidence="4">Arachidonate 15-lipoxygenase</fullName>
        <ecNumber evidence="4">1.13.11.33</ecNumber>
    </submittedName>
</protein>
<dbReference type="InterPro" id="IPR000907">
    <property type="entry name" value="LipOase"/>
</dbReference>
<comment type="caution">
    <text evidence="4">The sequence shown here is derived from an EMBL/GenBank/DDBJ whole genome shotgun (WGS) entry which is preliminary data.</text>
</comment>
<evidence type="ECO:0000259" key="3">
    <source>
        <dbReference type="PROSITE" id="PS51393"/>
    </source>
</evidence>
<dbReference type="Gene3D" id="1.20.245.10">
    <property type="entry name" value="Lipoxygenase-1, Domain 5"/>
    <property type="match status" value="1"/>
</dbReference>
<dbReference type="InterPro" id="IPR036226">
    <property type="entry name" value="LipOase_C_sf"/>
</dbReference>
<dbReference type="PANTHER" id="PTHR11771">
    <property type="entry name" value="LIPOXYGENASE"/>
    <property type="match status" value="1"/>
</dbReference>
<dbReference type="GO" id="GO:0050473">
    <property type="term" value="F:arachidonate 15-lipoxygenase activity"/>
    <property type="evidence" value="ECO:0007669"/>
    <property type="project" value="UniProtKB-EC"/>
</dbReference>
<evidence type="ECO:0000313" key="5">
    <source>
        <dbReference type="Proteomes" id="UP000248857"/>
    </source>
</evidence>
<evidence type="ECO:0000313" key="4">
    <source>
        <dbReference type="EMBL" id="PZD70290.1"/>
    </source>
</evidence>
<dbReference type="Gene3D" id="3.10.450.60">
    <property type="match status" value="1"/>
</dbReference>
<keyword evidence="1" id="KW-0479">Metal-binding</keyword>
<dbReference type="EC" id="1.13.11.33" evidence="4"/>
<dbReference type="AlphaFoldDB" id="A0A2W1J6W6"/>
<organism evidence="4 5">
    <name type="scientific">Acaryochloris thomasi RCC1774</name>
    <dbReference type="NCBI Taxonomy" id="1764569"/>
    <lineage>
        <taxon>Bacteria</taxon>
        <taxon>Bacillati</taxon>
        <taxon>Cyanobacteriota</taxon>
        <taxon>Cyanophyceae</taxon>
        <taxon>Acaryochloridales</taxon>
        <taxon>Acaryochloridaceae</taxon>
        <taxon>Acaryochloris</taxon>
        <taxon>Acaryochloris thomasi</taxon>
    </lineage>
</organism>
<dbReference type="Pfam" id="PF00305">
    <property type="entry name" value="Lipoxygenase"/>
    <property type="match status" value="1"/>
</dbReference>
<dbReference type="RefSeq" id="WP_110989156.1">
    <property type="nucleotide sequence ID" value="NZ_CAWNWM010000045.1"/>
</dbReference>
<sequence length="661" mass="74698">MTDSNTAQEAQSQQYEYRYDAFKNISPKLIYPMAVKVLPADQSFTKWKWTKNVVSLVLRLVANQAMQNVSLRKGSACRLITFIRLYRILEDPKNSSYIERLFDFIISIARALTNRFKRRPKSQDIEQDVKQNQKPDQVQARVEAMVDDIQQQSKTKDPVKHLSFEDYRNLFQIIYLPDISNHFLEDRSFAAQRVAGANPLVIMQVSELPEYFKVTEEHYTKVMGKDDSLQAALDEGRIYLADYKILDEIDPGTVEVGVNGSIKETIEKFGYAPLALFAIASGDCPGRLLTPVAIQCSQDAGSLIFTPPSIAAVDEERWAWRMAKTVVQVADGNYHELISHLGRTHLWIEPIALGTYRRLAKHKLGKLLLPHFEGTFFINNAAAGSLIAKGGVVESILSGTLLSSVTLSVKAAKGYPFAFNDSMLPKTFAARGVDDPQKLPDYPYRDDALLIWDAIHKWVKSYLEVYYSSDDEVLSDAVLQAWLAELVAEDGGQMTEIGEVIPEDRRPKIRTLDYLIDATTLIIFTCSVQHAAVNFTQASLMSFAPNMPLAGFNAAPTTLKVSEADYFSMLPSLSLAEQQMNFGYTLGSVYYTQIGQYKANEVELEEMNQHDYFGDSRISHHLEIFQNKLKEIELTIQQRNETRPTFYDILLPSKIPQSTNI</sequence>
<dbReference type="OrthoDB" id="5912511at2"/>
<feature type="domain" description="Lipoxygenase" evidence="3">
    <location>
        <begin position="163"/>
        <end position="661"/>
    </location>
</feature>